<dbReference type="PROSITE" id="PS51257">
    <property type="entry name" value="PROKAR_LIPOPROTEIN"/>
    <property type="match status" value="1"/>
</dbReference>
<sequence>MKKLLIAASIIGLVSLTACSQSNVAKDSGTVPLPSTEQNKPYLNLSKLKDNIEGFDLEFDWEYDLAEQYGTVGFKAIYYCGKKYDNMLVNIDTSTDYGSTVLSEYHANVKECATNSLRGYSVIPEAQRHKIPRADEPGYGLELSAEEEANFNSEDRFNTVYPKMAENYEGTEYRDDPRFQKLLPVCAANNMSIKDDKEFVEAVDFCALKGM</sequence>
<name>A0A3Q9R739_9CAUD</name>
<accession>A0A3Q9R739</accession>
<dbReference type="RefSeq" id="YP_009882272.1">
    <property type="nucleotide sequence ID" value="NC_049445.1"/>
</dbReference>
<keyword evidence="2" id="KW-1185">Reference proteome</keyword>
<reference evidence="1 2" key="1">
    <citation type="submission" date="2018-12" db="EMBL/GenBank/DDBJ databases">
        <title>Successful treatment of antibiotic resistant microbial bone infection with bacteriophages.</title>
        <authorList>
            <person name="Nir-Paz R."/>
            <person name="Gelman D."/>
            <person name="Khouri A."/>
            <person name="Sisson B.M."/>
            <person name="Fackler J."/>
            <person name="Oren S.A."/>
            <person name="Khalifa L."/>
            <person name="Rimon A."/>
            <person name="Glazer S.C."/>
            <person name="Moses A.E."/>
            <person name="Yoram W."/>
            <person name="Schooley R.T."/>
            <person name="Hazan R."/>
        </authorList>
    </citation>
    <scope>NUCLEOTIDE SEQUENCE [LARGE SCALE GENOMIC DNA]</scope>
</reference>
<protein>
    <recommendedName>
        <fullName evidence="3">Lipoprotein</fullName>
    </recommendedName>
</protein>
<evidence type="ECO:0000313" key="2">
    <source>
        <dbReference type="Proteomes" id="UP000287416"/>
    </source>
</evidence>
<dbReference type="GeneID" id="55811364"/>
<evidence type="ECO:0000313" key="1">
    <source>
        <dbReference type="EMBL" id="AZU98603.1"/>
    </source>
</evidence>
<evidence type="ECO:0008006" key="3">
    <source>
        <dbReference type="Google" id="ProtNLM"/>
    </source>
</evidence>
<dbReference type="KEGG" id="vg:55811364"/>
<organism evidence="1 2">
    <name type="scientific">Acinetobacter phage AbTZA1</name>
    <dbReference type="NCBI Taxonomy" id="2500827"/>
    <lineage>
        <taxon>Viruses</taxon>
        <taxon>Duplodnaviria</taxon>
        <taxon>Heunggongvirae</taxon>
        <taxon>Uroviricota</taxon>
        <taxon>Caudoviricetes</taxon>
        <taxon>Pantevenvirales</taxon>
        <taxon>Straboviridae</taxon>
        <taxon>Twarogvirinae</taxon>
        <taxon>Hadassahvirus</taxon>
        <taxon>Hadassahvirus azbtza1</taxon>
    </lineage>
</organism>
<proteinExistence type="predicted"/>
<dbReference type="EMBL" id="MK278860">
    <property type="protein sequence ID" value="AZU98603.1"/>
    <property type="molecule type" value="Genomic_DNA"/>
</dbReference>
<dbReference type="Proteomes" id="UP000287416">
    <property type="component" value="Segment"/>
</dbReference>